<dbReference type="SUPFAM" id="SSF141571">
    <property type="entry name" value="Pentapeptide repeat-like"/>
    <property type="match status" value="1"/>
</dbReference>
<accession>A0AAJ2LHP4</accession>
<dbReference type="RefSeq" id="WP_310855621.1">
    <property type="nucleotide sequence ID" value="NZ_JAVLSD010000012.1"/>
</dbReference>
<evidence type="ECO:0000313" key="2">
    <source>
        <dbReference type="EMBL" id="MDR9772410.1"/>
    </source>
</evidence>
<protein>
    <recommendedName>
        <fullName evidence="4">Pentapeptide repeat-containing protein</fullName>
    </recommendedName>
</protein>
<dbReference type="EMBL" id="JAVLSF010000003">
    <property type="protein sequence ID" value="MDR9772410.1"/>
    <property type="molecule type" value="Genomic_DNA"/>
</dbReference>
<feature type="transmembrane region" description="Helical" evidence="1">
    <location>
        <begin position="20"/>
        <end position="45"/>
    </location>
</feature>
<reference evidence="2" key="1">
    <citation type="submission" date="2023-04" db="EMBL/GenBank/DDBJ databases">
        <title>Genomic characterization of faba bean (Vicia faba) microsymbionts in Mexican soils.</title>
        <authorList>
            <person name="Rivera Orduna F.N."/>
            <person name="Guevara-Luna J."/>
            <person name="Yan J."/>
            <person name="Arroyo-Herrera I."/>
            <person name="Li Y."/>
            <person name="Vasquez-Murrieta M.S."/>
            <person name="Wang E.T."/>
        </authorList>
    </citation>
    <scope>NUCLEOTIDE SEQUENCE</scope>
    <source>
        <strain evidence="2">CH26</strain>
    </source>
</reference>
<comment type="caution">
    <text evidence="2">The sequence shown here is derived from an EMBL/GenBank/DDBJ whole genome shotgun (WGS) entry which is preliminary data.</text>
</comment>
<dbReference type="Gene3D" id="2.160.20.80">
    <property type="entry name" value="E3 ubiquitin-protein ligase SopA"/>
    <property type="match status" value="1"/>
</dbReference>
<name>A0AAJ2LHP4_9HYPH</name>
<dbReference type="Proteomes" id="UP001268610">
    <property type="component" value="Unassembled WGS sequence"/>
</dbReference>
<gene>
    <name evidence="2" type="ORF">RJJ65_07030</name>
</gene>
<sequence>MQESNHETAVPEGPQIKADTWFALAIAGFFITLTLFSGVAIWVFTGEPNLALQRAQAFTPFGGALIATVTFCTIAWRGVLNTKQLEYQAEQIRHQADQLGQTRRQNDAKDDENLAKLLMDGTKLLGEPRESHVLAGVAALQAVVTSPRGAFSPQAMDILADLVEVTYTDHAKVKIFDAAREAVNLGAAGGRMSTRMLRLTYAGVDNRWVYAINGVARVTYVSAEIDDMEYLRFADLSRVRFEGCEFTGVIVDGNHRNFVDCTLSSCEIRTMASGFLMKNAFDNCDFSGAKFTGSRPVPKKDRPHPWQNLRDRGNWFKQENPIISDARIVWEDFLDEVAPLPVDHEPIEQEDRTSA</sequence>
<proteinExistence type="predicted"/>
<organism evidence="2 3">
    <name type="scientific">Rhizobium hidalgonense</name>
    <dbReference type="NCBI Taxonomy" id="1538159"/>
    <lineage>
        <taxon>Bacteria</taxon>
        <taxon>Pseudomonadati</taxon>
        <taxon>Pseudomonadota</taxon>
        <taxon>Alphaproteobacteria</taxon>
        <taxon>Hyphomicrobiales</taxon>
        <taxon>Rhizobiaceae</taxon>
        <taxon>Rhizobium/Agrobacterium group</taxon>
        <taxon>Rhizobium</taxon>
    </lineage>
</organism>
<keyword evidence="1" id="KW-0472">Membrane</keyword>
<evidence type="ECO:0000256" key="1">
    <source>
        <dbReference type="SAM" id="Phobius"/>
    </source>
</evidence>
<dbReference type="AlphaFoldDB" id="A0AAJ2LHP4"/>
<feature type="transmembrane region" description="Helical" evidence="1">
    <location>
        <begin position="57"/>
        <end position="76"/>
    </location>
</feature>
<evidence type="ECO:0000313" key="3">
    <source>
        <dbReference type="Proteomes" id="UP001268610"/>
    </source>
</evidence>
<evidence type="ECO:0008006" key="4">
    <source>
        <dbReference type="Google" id="ProtNLM"/>
    </source>
</evidence>
<keyword evidence="1" id="KW-1133">Transmembrane helix</keyword>
<keyword evidence="1" id="KW-0812">Transmembrane</keyword>